<gene>
    <name evidence="2" type="ORF">M9Y10_001952</name>
</gene>
<accession>A0ABR2L8F3</accession>
<dbReference type="Proteomes" id="UP001470230">
    <property type="component" value="Unassembled WGS sequence"/>
</dbReference>
<dbReference type="EMBL" id="JAPFFF010000001">
    <property type="protein sequence ID" value="KAK8899635.1"/>
    <property type="molecule type" value="Genomic_DNA"/>
</dbReference>
<evidence type="ECO:0000313" key="2">
    <source>
        <dbReference type="EMBL" id="KAK8899635.1"/>
    </source>
</evidence>
<dbReference type="SUPFAM" id="SSF55469">
    <property type="entry name" value="FMN-dependent nitroreductase-like"/>
    <property type="match status" value="2"/>
</dbReference>
<reference evidence="2 3" key="1">
    <citation type="submission" date="2024-04" db="EMBL/GenBank/DDBJ databases">
        <title>Tritrichomonas musculus Genome.</title>
        <authorList>
            <person name="Alves-Ferreira E."/>
            <person name="Grigg M."/>
            <person name="Lorenzi H."/>
            <person name="Galac M."/>
        </authorList>
    </citation>
    <scope>NUCLEOTIDE SEQUENCE [LARGE SCALE GENOMIC DNA]</scope>
    <source>
        <strain evidence="2 3">EAF2021</strain>
    </source>
</reference>
<dbReference type="InterPro" id="IPR000415">
    <property type="entry name" value="Nitroreductase-like"/>
</dbReference>
<comment type="caution">
    <text evidence="2">The sequence shown here is derived from an EMBL/GenBank/DDBJ whole genome shotgun (WGS) entry which is preliminary data.</text>
</comment>
<keyword evidence="3" id="KW-1185">Reference proteome</keyword>
<feature type="domain" description="Putative nitroreductase TM1586" evidence="1">
    <location>
        <begin position="8"/>
        <end position="235"/>
    </location>
</feature>
<sequence length="272" mass="29930">MSQEPLPISEAIKQRHSVRTFKGLLSDEQHSIVLKIIDEANSLPAPFGTNATVGDSEPGLGRMGVISNEAGWLLGKIPSDTPEGDLLKARYDVSYKLQVCVLKMFQNGLANVWIGGTYNEKLAEERNPGFTIPIVIAYGEDAKTTRFIESAMKFMVGAKGRYPLEKMFYDLDNKRPFTTENAGEHLELLQAVQSCPSALNIQSWRLVITGNIAHLYKASTHAACDFDMGIAIATISLLLESHGHKTQITFVENPPENPLDGGTYICTMTLKD</sequence>
<dbReference type="InterPro" id="IPR029478">
    <property type="entry name" value="TM1586_NiRdase"/>
</dbReference>
<dbReference type="Pfam" id="PF14512">
    <property type="entry name" value="TM1586_NiRdase"/>
    <property type="match status" value="1"/>
</dbReference>
<evidence type="ECO:0000259" key="1">
    <source>
        <dbReference type="Pfam" id="PF14512"/>
    </source>
</evidence>
<protein>
    <recommendedName>
        <fullName evidence="1">Putative nitroreductase TM1586 domain-containing protein</fullName>
    </recommendedName>
</protein>
<organism evidence="2 3">
    <name type="scientific">Tritrichomonas musculus</name>
    <dbReference type="NCBI Taxonomy" id="1915356"/>
    <lineage>
        <taxon>Eukaryota</taxon>
        <taxon>Metamonada</taxon>
        <taxon>Parabasalia</taxon>
        <taxon>Tritrichomonadida</taxon>
        <taxon>Tritrichomonadidae</taxon>
        <taxon>Tritrichomonas</taxon>
    </lineage>
</organism>
<proteinExistence type="predicted"/>
<dbReference type="Gene3D" id="3.40.109.10">
    <property type="entry name" value="NADH Oxidase"/>
    <property type="match status" value="1"/>
</dbReference>
<name>A0ABR2L8F3_9EUKA</name>
<evidence type="ECO:0000313" key="3">
    <source>
        <dbReference type="Proteomes" id="UP001470230"/>
    </source>
</evidence>